<dbReference type="InterPro" id="IPR050218">
    <property type="entry name" value="LptD"/>
</dbReference>
<evidence type="ECO:0000259" key="1">
    <source>
        <dbReference type="Pfam" id="PF19838"/>
    </source>
</evidence>
<gene>
    <name evidence="2" type="ORF">SAMN05421796_101546</name>
</gene>
<dbReference type="AlphaFoldDB" id="A0A1N7KH34"/>
<proteinExistence type="predicted"/>
<name>A0A1N7KH34_9FLAO</name>
<dbReference type="Pfam" id="PF19838">
    <property type="entry name" value="LptD_2"/>
    <property type="match status" value="1"/>
</dbReference>
<sequence length="882" mass="99344">MSQIISKQKLDKTVFKNILQILIILIFNNFLAQQVPEKLQKSMMVKDTIAKAANDTIKKKDTIVLPKESLEDVLRTKADSKRRDVPKKMIYLVQNAQVKYQDMQIDADYISIDEEKNIIFARGKLDSLGKVTELAKVDQAGKKYEVESFSYNTKTREAIAYNARTEESEGLIVAIKTKKYNDSVFVMRNAEFTTDKYYIDKKDSRPDYHLLASHIKMQKGKNSSTLIVGPAQMYIEDVPTPLVMPFAILPFSDKRSAGILIPSFGEREDVGFFLNGLGYYQPIGEHFDLKVLADIYTKGSWTLRPEMNYVKKYRYTGNFSADIGTTVRGIKGLDNYGKTGTYRIAWRHSQDTKANPFLTFSASVDVTSQTFYNNTVNNNYIMDQSVLRTQQNSTLTLTKRFLTLPVSITATGSYNQNFATGLADLRLPQMNIAINQFYLFKSKTGVRQGLLENITVNTGINLTNAVSTGEGELFTKAMWDKLQTGVKNNVALGTNTTIAKYFTFTLGANFDNALTTKTLTRFYDPVENVVVDKVNKKVAAYSTFNTSASLQTTLYGMLNFKKGGAVEAIRHMVMPSLSFSYAPDFGSPGFGYFRNYYDAAGALMPYSIFDNGIVGSPSAGEVGALGYSIANNIEMKIKSKSDSTGVKKIKIFESLNINGNYNFLAKSHPFSIITVNGQTSLFDSKLSINTSLAIEPYKILFIPGQNDGIRTEDFGSFSVQGFNVQMSYPLSSEIFAKKGEKKDYKKLYDKKGEIRNENYYFDNDNYAHFDQSWSLNVNASYQYTKGLLREGTRIASVGLDGNMKLTPYWNVTGSTHYDMITGKLAYTRIGFARDQRSFTINFNWVPFGQYKVYDFFIGIKANILSDALKYKDRSFTQPNAPF</sequence>
<dbReference type="STRING" id="551459.SAMN05421796_101546"/>
<evidence type="ECO:0000313" key="3">
    <source>
        <dbReference type="Proteomes" id="UP000186246"/>
    </source>
</evidence>
<organism evidence="2 3">
    <name type="scientific">Chryseobacterium piscicola</name>
    <dbReference type="NCBI Taxonomy" id="551459"/>
    <lineage>
        <taxon>Bacteria</taxon>
        <taxon>Pseudomonadati</taxon>
        <taxon>Bacteroidota</taxon>
        <taxon>Flavobacteriia</taxon>
        <taxon>Flavobacteriales</taxon>
        <taxon>Weeksellaceae</taxon>
        <taxon>Chryseobacterium group</taxon>
        <taxon>Chryseobacterium</taxon>
    </lineage>
</organism>
<reference evidence="3" key="1">
    <citation type="submission" date="2017-01" db="EMBL/GenBank/DDBJ databases">
        <authorList>
            <person name="Varghese N."/>
            <person name="Submissions S."/>
        </authorList>
    </citation>
    <scope>NUCLEOTIDE SEQUENCE [LARGE SCALE GENOMIC DNA]</scope>
    <source>
        <strain evidence="3">DSM 21068</strain>
    </source>
</reference>
<dbReference type="InterPro" id="IPR045659">
    <property type="entry name" value="LptD_2"/>
</dbReference>
<feature type="domain" description="LPS-assembly protein LptD central" evidence="1">
    <location>
        <begin position="227"/>
        <end position="697"/>
    </location>
</feature>
<protein>
    <submittedName>
        <fullName evidence="2">Intein N-terminal splicing region</fullName>
    </submittedName>
</protein>
<dbReference type="GO" id="GO:1990351">
    <property type="term" value="C:transporter complex"/>
    <property type="evidence" value="ECO:0007669"/>
    <property type="project" value="TreeGrafter"/>
</dbReference>
<dbReference type="Proteomes" id="UP000186246">
    <property type="component" value="Unassembled WGS sequence"/>
</dbReference>
<dbReference type="GO" id="GO:0009279">
    <property type="term" value="C:cell outer membrane"/>
    <property type="evidence" value="ECO:0007669"/>
    <property type="project" value="TreeGrafter"/>
</dbReference>
<dbReference type="PANTHER" id="PTHR30189:SF1">
    <property type="entry name" value="LPS-ASSEMBLY PROTEIN LPTD"/>
    <property type="match status" value="1"/>
</dbReference>
<evidence type="ECO:0000313" key="2">
    <source>
        <dbReference type="EMBL" id="SIS60790.1"/>
    </source>
</evidence>
<accession>A0A1N7KH34</accession>
<dbReference type="EMBL" id="FTOJ01000001">
    <property type="protein sequence ID" value="SIS60790.1"/>
    <property type="molecule type" value="Genomic_DNA"/>
</dbReference>
<dbReference type="PANTHER" id="PTHR30189">
    <property type="entry name" value="LPS-ASSEMBLY PROTEIN"/>
    <property type="match status" value="1"/>
</dbReference>